<sequence length="74" mass="7867">MAYLSSSTSTQTWGQHQEICVVFRHKPTFVLSMLMALVGPASGKRICQSNPSGDGARGCLGKAARDQVGLETVV</sequence>
<accession>A0A432NBS2</accession>
<name>A0A432NBS2_9HYPH</name>
<dbReference type="EMBL" id="RIBW01000018">
    <property type="protein sequence ID" value="RUL97045.1"/>
    <property type="molecule type" value="Genomic_DNA"/>
</dbReference>
<gene>
    <name evidence="1" type="ORF">EEQ99_28580</name>
</gene>
<dbReference type="AlphaFoldDB" id="A0A432NBS2"/>
<evidence type="ECO:0000313" key="1">
    <source>
        <dbReference type="EMBL" id="RUL97045.1"/>
    </source>
</evidence>
<proteinExistence type="predicted"/>
<dbReference type="Proteomes" id="UP000273611">
    <property type="component" value="Unassembled WGS sequence"/>
</dbReference>
<comment type="caution">
    <text evidence="1">The sequence shown here is derived from an EMBL/GenBank/DDBJ whole genome shotgun (WGS) entry which is preliminary data.</text>
</comment>
<protein>
    <submittedName>
        <fullName evidence="1">Uncharacterized protein</fullName>
    </submittedName>
</protein>
<evidence type="ECO:0000313" key="2">
    <source>
        <dbReference type="Proteomes" id="UP000273611"/>
    </source>
</evidence>
<organism evidence="1 2">
    <name type="scientific">Rhizobium anhuiense</name>
    <dbReference type="NCBI Taxonomy" id="1184720"/>
    <lineage>
        <taxon>Bacteria</taxon>
        <taxon>Pseudomonadati</taxon>
        <taxon>Pseudomonadota</taxon>
        <taxon>Alphaproteobacteria</taxon>
        <taxon>Hyphomicrobiales</taxon>
        <taxon>Rhizobiaceae</taxon>
        <taxon>Rhizobium/Agrobacterium group</taxon>
        <taxon>Rhizobium</taxon>
    </lineage>
</organism>
<reference evidence="1 2" key="1">
    <citation type="journal article" date="2015" name="Int. J. Syst. Evol. Microbiol.">
        <title>Rhizobium anhuiense sp. nov., isolated from effective nodules of Vicia faba and Pisum sativum.</title>
        <authorList>
            <person name="Zhang Y.J."/>
            <person name="Zheng W.T."/>
            <person name="Everall I."/>
            <person name="Young J.P."/>
            <person name="Zhang X.X."/>
            <person name="Tian C.F."/>
            <person name="Sui X.H."/>
            <person name="Wang E.T."/>
            <person name="Chen W.X."/>
        </authorList>
    </citation>
    <scope>NUCLEOTIDE SEQUENCE [LARGE SCALE GENOMIC DNA]</scope>
    <source>
        <strain evidence="1 2">CCBAU 23252</strain>
    </source>
</reference>